<organism evidence="1">
    <name type="scientific">Myoviridae sp. ctStS16</name>
    <dbReference type="NCBI Taxonomy" id="2826654"/>
    <lineage>
        <taxon>Viruses</taxon>
        <taxon>Duplodnaviria</taxon>
        <taxon>Heunggongvirae</taxon>
        <taxon>Uroviricota</taxon>
        <taxon>Caudoviricetes</taxon>
    </lineage>
</organism>
<dbReference type="EMBL" id="BK015708">
    <property type="protein sequence ID" value="DAE21137.1"/>
    <property type="molecule type" value="Genomic_DNA"/>
</dbReference>
<name>A0A8S5QQQ5_9CAUD</name>
<sequence length="139" mass="16007">MTTIKNFSDFVFENYPLYRIEEFNNGTAALLGFKNFAEIEELASKFKDDESFIEIAEFETKPGRDMKYIGHEVAPFDLYTKALNGEFCNGKHIEEVGEDKFSVTCDGCDEPFAIYDKKSVDYEFDGTRKQIGILFKVED</sequence>
<accession>A0A8S5QQQ5</accession>
<reference evidence="1" key="1">
    <citation type="journal article" date="2021" name="Proc. Natl. Acad. Sci. U.S.A.">
        <title>A Catalog of Tens of Thousands of Viruses from Human Metagenomes Reveals Hidden Associations with Chronic Diseases.</title>
        <authorList>
            <person name="Tisza M.J."/>
            <person name="Buck C.B."/>
        </authorList>
    </citation>
    <scope>NUCLEOTIDE SEQUENCE</scope>
    <source>
        <strain evidence="1">CtStS16</strain>
    </source>
</reference>
<evidence type="ECO:0000313" key="1">
    <source>
        <dbReference type="EMBL" id="DAE21137.1"/>
    </source>
</evidence>
<proteinExistence type="predicted"/>
<protein>
    <submittedName>
        <fullName evidence="1">Uncharacterized protein</fullName>
    </submittedName>
</protein>